<keyword evidence="1" id="KW-1185">Reference proteome</keyword>
<reference evidence="2" key="3">
    <citation type="submission" date="2025-08" db="UniProtKB">
        <authorList>
            <consortium name="RefSeq"/>
        </authorList>
    </citation>
    <scope>IDENTIFICATION</scope>
    <source>
        <strain evidence="2">CBS 342.82</strain>
    </source>
</reference>
<organism evidence="2">
    <name type="scientific">Dissoconium aciculare CBS 342.82</name>
    <dbReference type="NCBI Taxonomy" id="1314786"/>
    <lineage>
        <taxon>Eukaryota</taxon>
        <taxon>Fungi</taxon>
        <taxon>Dikarya</taxon>
        <taxon>Ascomycota</taxon>
        <taxon>Pezizomycotina</taxon>
        <taxon>Dothideomycetes</taxon>
        <taxon>Dothideomycetidae</taxon>
        <taxon>Mycosphaerellales</taxon>
        <taxon>Dissoconiaceae</taxon>
        <taxon>Dissoconium</taxon>
    </lineage>
</organism>
<proteinExistence type="predicted"/>
<gene>
    <name evidence="2" type="ORF">K489DRAFT_193405</name>
</gene>
<sequence length="160" mass="17774">MLFVRRQASTLHLEVGDGQRTRTRLLVSYLHASFYNNAPTCTTVRLMTPSRLGLFDDDVMSVLSYDNISNGNIAGVQIGRRAWETRTANDARSGTGLHQCRHSTAFHPSLFPVFCELDRRLGSIPQSRDRGNSMSNDVHGTDSCILMTMIAGLDVEFHGS</sequence>
<evidence type="ECO:0000313" key="2">
    <source>
        <dbReference type="RefSeq" id="XP_033460389.1"/>
    </source>
</evidence>
<dbReference type="RefSeq" id="XP_033460389.1">
    <property type="nucleotide sequence ID" value="XM_033599551.1"/>
</dbReference>
<name>A0A6J3M640_9PEZI</name>
<dbReference type="Proteomes" id="UP000504637">
    <property type="component" value="Unplaced"/>
</dbReference>
<evidence type="ECO:0000313" key="1">
    <source>
        <dbReference type="Proteomes" id="UP000504637"/>
    </source>
</evidence>
<dbReference type="AlphaFoldDB" id="A0A6J3M640"/>
<reference evidence="2" key="2">
    <citation type="submission" date="2020-04" db="EMBL/GenBank/DDBJ databases">
        <authorList>
            <consortium name="NCBI Genome Project"/>
        </authorList>
    </citation>
    <scope>NUCLEOTIDE SEQUENCE</scope>
    <source>
        <strain evidence="2">CBS 342.82</strain>
    </source>
</reference>
<accession>A0A6J3M640</accession>
<dbReference type="GeneID" id="54357350"/>
<reference evidence="2" key="1">
    <citation type="submission" date="2020-01" db="EMBL/GenBank/DDBJ databases">
        <authorList>
            <consortium name="DOE Joint Genome Institute"/>
            <person name="Haridas S."/>
            <person name="Albert R."/>
            <person name="Binder M."/>
            <person name="Bloem J."/>
            <person name="Labutti K."/>
            <person name="Salamov A."/>
            <person name="Andreopoulos B."/>
            <person name="Baker S.E."/>
            <person name="Barry K."/>
            <person name="Bills G."/>
            <person name="Bluhm B.H."/>
            <person name="Cannon C."/>
            <person name="Castanera R."/>
            <person name="Culley D.E."/>
            <person name="Daum C."/>
            <person name="Ezra D."/>
            <person name="Gonzalez J.B."/>
            <person name="Henrissat B."/>
            <person name="Kuo A."/>
            <person name="Liang C."/>
            <person name="Lipzen A."/>
            <person name="Lutzoni F."/>
            <person name="Magnuson J."/>
            <person name="Mondo S."/>
            <person name="Nolan M."/>
            <person name="Ohm R."/>
            <person name="Pangilinan J."/>
            <person name="Park H.-J."/>
            <person name="Ramirez L."/>
            <person name="Alfaro M."/>
            <person name="Sun H."/>
            <person name="Tritt A."/>
            <person name="Yoshinaga Y."/>
            <person name="Zwiers L.-H."/>
            <person name="Turgeon B.G."/>
            <person name="Goodwin S.B."/>
            <person name="Spatafora J.W."/>
            <person name="Crous P.W."/>
            <person name="Grigoriev I.V."/>
        </authorList>
    </citation>
    <scope>NUCLEOTIDE SEQUENCE</scope>
    <source>
        <strain evidence="2">CBS 342.82</strain>
    </source>
</reference>
<protein>
    <submittedName>
        <fullName evidence="2">Uncharacterized protein</fullName>
    </submittedName>
</protein>